<dbReference type="OrthoDB" id="9801795at2"/>
<keyword evidence="6" id="KW-1185">Reference proteome</keyword>
<dbReference type="Pfam" id="PF13336">
    <property type="entry name" value="AcetylCoA_hyd_C"/>
    <property type="match status" value="1"/>
</dbReference>
<dbReference type="InterPro" id="IPR038460">
    <property type="entry name" value="AcetylCoA_hyd_C_sf"/>
</dbReference>
<dbReference type="Pfam" id="PF02550">
    <property type="entry name" value="AcetylCoA_hydro"/>
    <property type="match status" value="1"/>
</dbReference>
<dbReference type="InterPro" id="IPR026888">
    <property type="entry name" value="AcetylCoA_hyd_C"/>
</dbReference>
<keyword evidence="5" id="KW-0378">Hydrolase</keyword>
<comment type="caution">
    <text evidence="5">The sequence shown here is derived from an EMBL/GenBank/DDBJ whole genome shotgun (WGS) entry which is preliminary data.</text>
</comment>
<proteinExistence type="inferred from homology"/>
<dbReference type="RefSeq" id="WP_145148398.1">
    <property type="nucleotide sequence ID" value="NZ_VNIM01000009.1"/>
</dbReference>
<keyword evidence="2 5" id="KW-0808">Transferase</keyword>
<accession>A0A558RB14</accession>
<reference evidence="5 6" key="1">
    <citation type="submission" date="2019-07" db="EMBL/GenBank/DDBJ databases">
        <title>Sphingomonas solaris sp. nov., isolated from a solar panel from Boston, Massachusetts.</title>
        <authorList>
            <person name="Tanner K."/>
            <person name="Pascual J."/>
            <person name="Mancuso C."/>
            <person name="Pereto J."/>
            <person name="Khalil A."/>
            <person name="Vilanova C."/>
        </authorList>
    </citation>
    <scope>NUCLEOTIDE SEQUENCE [LARGE SCALE GENOMIC DNA]</scope>
    <source>
        <strain evidence="5 6">R4DWN</strain>
    </source>
</reference>
<dbReference type="SUPFAM" id="SSF100950">
    <property type="entry name" value="NagB/RpiA/CoA transferase-like"/>
    <property type="match status" value="2"/>
</dbReference>
<dbReference type="InterPro" id="IPR003702">
    <property type="entry name" value="ActCoA_hydro_N"/>
</dbReference>
<feature type="domain" description="Acetyl-CoA hydrolase/transferase C-terminal" evidence="4">
    <location>
        <begin position="254"/>
        <end position="405"/>
    </location>
</feature>
<protein>
    <submittedName>
        <fullName evidence="5">Acetyl-CoA hydrolase/transferase family protein</fullName>
    </submittedName>
</protein>
<evidence type="ECO:0000313" key="6">
    <source>
        <dbReference type="Proteomes" id="UP000318681"/>
    </source>
</evidence>
<sequence>MALGAGAPPAILAALAERVRAGGVRDLSLYYLLSMPSAGRSVLDFALREHVTPMSFFHGSVERALDAVRVAQRLPVTSVLPSNFSQVPRAMREHIGVDTLLATVSPMDADGNFSLGTSVDYSLAVSRKPGVRVILEVNPRMPHVRGDSMIHISQVAALVENEVPLFELATAQGSPADDAIGRIIAGLVADGACLQMGIGALPDAVCAALRYHRHLGIHTEMMTSGLVRLIRSGVVDNSRKQIHAGRSIFTFALGDAALYDFLNDNEAVEAHPVDHVNDPAVIARNANVVSVNATLEVDLQGACNSEYRNGRQYSATGGQLDFVRGAYASPGGKSIIACHSTAAGGTVSRIVARLSGPVTTPRTDTHIVVTEYGHAELKGKSTAERARALIAIAHPDFRDGLAESARAEGLFL</sequence>
<feature type="domain" description="Acetyl-CoA hydrolase/transferase N-terminal" evidence="3">
    <location>
        <begin position="76"/>
        <end position="162"/>
    </location>
</feature>
<dbReference type="Gene3D" id="3.30.750.70">
    <property type="entry name" value="4-hydroxybutyrate coenzyme like domains"/>
    <property type="match status" value="1"/>
</dbReference>
<dbReference type="EMBL" id="VNIM01000009">
    <property type="protein sequence ID" value="TVV76566.1"/>
    <property type="molecule type" value="Genomic_DNA"/>
</dbReference>
<dbReference type="GO" id="GO:0008775">
    <property type="term" value="F:acetate CoA-transferase activity"/>
    <property type="evidence" value="ECO:0007669"/>
    <property type="project" value="InterPro"/>
</dbReference>
<dbReference type="AlphaFoldDB" id="A0A558RB14"/>
<dbReference type="Proteomes" id="UP000318681">
    <property type="component" value="Unassembled WGS sequence"/>
</dbReference>
<evidence type="ECO:0000313" key="5">
    <source>
        <dbReference type="EMBL" id="TVV76566.1"/>
    </source>
</evidence>
<dbReference type="InterPro" id="IPR037171">
    <property type="entry name" value="NagB/RpiA_transferase-like"/>
</dbReference>
<dbReference type="Gene3D" id="3.40.1080.10">
    <property type="entry name" value="Glutaconate Coenzyme A-transferase"/>
    <property type="match status" value="1"/>
</dbReference>
<evidence type="ECO:0000256" key="2">
    <source>
        <dbReference type="ARBA" id="ARBA00022679"/>
    </source>
</evidence>
<comment type="similarity">
    <text evidence="1">Belongs to the acetyl-CoA hydrolase/transferase family.</text>
</comment>
<dbReference type="PANTHER" id="PTHR21432">
    <property type="entry name" value="ACETYL-COA HYDROLASE-RELATED"/>
    <property type="match status" value="1"/>
</dbReference>
<evidence type="ECO:0000259" key="3">
    <source>
        <dbReference type="Pfam" id="PF02550"/>
    </source>
</evidence>
<dbReference type="GO" id="GO:0016787">
    <property type="term" value="F:hydrolase activity"/>
    <property type="evidence" value="ECO:0007669"/>
    <property type="project" value="UniProtKB-KW"/>
</dbReference>
<evidence type="ECO:0000256" key="1">
    <source>
        <dbReference type="ARBA" id="ARBA00009632"/>
    </source>
</evidence>
<dbReference type="InterPro" id="IPR046433">
    <property type="entry name" value="ActCoA_hydro"/>
</dbReference>
<dbReference type="Gene3D" id="3.40.1080.20">
    <property type="entry name" value="Acetyl-CoA hydrolase/transferase C-terminal domain"/>
    <property type="match status" value="1"/>
</dbReference>
<organism evidence="5 6">
    <name type="scientific">Alterirhizorhabdus solaris</name>
    <dbReference type="NCBI Taxonomy" id="2529389"/>
    <lineage>
        <taxon>Bacteria</taxon>
        <taxon>Pseudomonadati</taxon>
        <taxon>Pseudomonadota</taxon>
        <taxon>Alphaproteobacteria</taxon>
        <taxon>Sphingomonadales</taxon>
        <taxon>Rhizorhabdaceae</taxon>
        <taxon>Alterirhizorhabdus</taxon>
    </lineage>
</organism>
<gene>
    <name evidence="5" type="ORF">FOY91_04040</name>
</gene>
<dbReference type="PANTHER" id="PTHR21432:SF20">
    <property type="entry name" value="ACETYL-COA HYDROLASE"/>
    <property type="match status" value="1"/>
</dbReference>
<evidence type="ECO:0000259" key="4">
    <source>
        <dbReference type="Pfam" id="PF13336"/>
    </source>
</evidence>
<dbReference type="GO" id="GO:0006083">
    <property type="term" value="P:acetate metabolic process"/>
    <property type="evidence" value="ECO:0007669"/>
    <property type="project" value="InterPro"/>
</dbReference>
<name>A0A558RB14_9SPHN</name>